<dbReference type="Proteomes" id="UP001597058">
    <property type="component" value="Unassembled WGS sequence"/>
</dbReference>
<evidence type="ECO:0000313" key="1">
    <source>
        <dbReference type="EMBL" id="MFD1304312.1"/>
    </source>
</evidence>
<dbReference type="EMBL" id="JBHTMM010000001">
    <property type="protein sequence ID" value="MFD1304312.1"/>
    <property type="molecule type" value="Genomic_DNA"/>
</dbReference>
<gene>
    <name evidence="1" type="ORF">ACFQ5X_00445</name>
</gene>
<dbReference type="RefSeq" id="WP_329289233.1">
    <property type="nucleotide sequence ID" value="NZ_JBHSKH010000011.1"/>
</dbReference>
<proteinExistence type="predicted"/>
<name>A0ABW3X3Z6_9ACTN</name>
<sequence length="87" mass="9277">MTSEPGAVSETFAFACRSCGHTWEATFQVMFFTDPTDAAGLHTQEYVDEDGVAIRSPLTDAVCTRCGSRRVRVTTPGAGRPAHDPAG</sequence>
<organism evidence="1 2">
    <name type="scientific">Streptomyces kaempferi</name>
    <dbReference type="NCBI Taxonomy" id="333725"/>
    <lineage>
        <taxon>Bacteria</taxon>
        <taxon>Bacillati</taxon>
        <taxon>Actinomycetota</taxon>
        <taxon>Actinomycetes</taxon>
        <taxon>Kitasatosporales</taxon>
        <taxon>Streptomycetaceae</taxon>
        <taxon>Streptomyces</taxon>
    </lineage>
</organism>
<reference evidence="2" key="1">
    <citation type="journal article" date="2019" name="Int. J. Syst. Evol. Microbiol.">
        <title>The Global Catalogue of Microorganisms (GCM) 10K type strain sequencing project: providing services to taxonomists for standard genome sequencing and annotation.</title>
        <authorList>
            <consortium name="The Broad Institute Genomics Platform"/>
            <consortium name="The Broad Institute Genome Sequencing Center for Infectious Disease"/>
            <person name="Wu L."/>
            <person name="Ma J."/>
        </authorList>
    </citation>
    <scope>NUCLEOTIDE SEQUENCE [LARGE SCALE GENOMIC DNA]</scope>
    <source>
        <strain evidence="2">CGMCC 4.7020</strain>
    </source>
</reference>
<accession>A0ABW3X3Z6</accession>
<keyword evidence="2" id="KW-1185">Reference proteome</keyword>
<protein>
    <submittedName>
        <fullName evidence="1">Uncharacterized protein</fullName>
    </submittedName>
</protein>
<evidence type="ECO:0000313" key="2">
    <source>
        <dbReference type="Proteomes" id="UP001597058"/>
    </source>
</evidence>
<comment type="caution">
    <text evidence="1">The sequence shown here is derived from an EMBL/GenBank/DDBJ whole genome shotgun (WGS) entry which is preliminary data.</text>
</comment>